<feature type="region of interest" description="Disordered" evidence="1">
    <location>
        <begin position="156"/>
        <end position="179"/>
    </location>
</feature>
<comment type="caution">
    <text evidence="3">The sequence shown here is derived from an EMBL/GenBank/DDBJ whole genome shotgun (WGS) entry which is preliminary data.</text>
</comment>
<dbReference type="InterPro" id="IPR000835">
    <property type="entry name" value="HTH_MarR-typ"/>
</dbReference>
<organism evidence="3 4">
    <name type="scientific">Streptomyces erythrogriseus</name>
    <dbReference type="NCBI Taxonomy" id="284027"/>
    <lineage>
        <taxon>Bacteria</taxon>
        <taxon>Bacillati</taxon>
        <taxon>Actinomycetota</taxon>
        <taxon>Actinomycetes</taxon>
        <taxon>Kitasatosporales</taxon>
        <taxon>Streptomycetaceae</taxon>
        <taxon>Streptomyces</taxon>
        <taxon>Streptomyces griseoincarnatus group</taxon>
    </lineage>
</organism>
<evidence type="ECO:0000259" key="2">
    <source>
        <dbReference type="PROSITE" id="PS50995"/>
    </source>
</evidence>
<feature type="domain" description="HTH marR-type" evidence="2">
    <location>
        <begin position="14"/>
        <end position="148"/>
    </location>
</feature>
<protein>
    <submittedName>
        <fullName evidence="3">MarR family transcriptional regulator</fullName>
    </submittedName>
</protein>
<gene>
    <name evidence="3" type="ORF">GCM10010478_17030</name>
</gene>
<dbReference type="InterPro" id="IPR036390">
    <property type="entry name" value="WH_DNA-bd_sf"/>
</dbReference>
<accession>A0ABN3WLY7</accession>
<dbReference type="InterPro" id="IPR036388">
    <property type="entry name" value="WH-like_DNA-bd_sf"/>
</dbReference>
<dbReference type="Gene3D" id="1.10.10.10">
    <property type="entry name" value="Winged helix-like DNA-binding domain superfamily/Winged helix DNA-binding domain"/>
    <property type="match status" value="1"/>
</dbReference>
<dbReference type="RefSeq" id="WP_086699195.1">
    <property type="nucleotide sequence ID" value="NZ_BAAAVA010000013.1"/>
</dbReference>
<dbReference type="Proteomes" id="UP001501423">
    <property type="component" value="Unassembled WGS sequence"/>
</dbReference>
<sequence length="179" mass="19182">MPEREDPAGTTDDVELVTRSVLTASRLLVAVSARSLAAVEERVTLPQFRMLVVLSERGATKLVTLAELLRVAPSTAMRMVDRLIAAGLADRQPNPTSRRETLLQLTEEGSRTVADVTARRRAAITEIVQRLSPAQRSALVEALAAFNEAGGEPLAPVRDDTVGPHPLGWTTDLPAVGDA</sequence>
<reference evidence="3 4" key="1">
    <citation type="journal article" date="2019" name="Int. J. Syst. Evol. Microbiol.">
        <title>The Global Catalogue of Microorganisms (GCM) 10K type strain sequencing project: providing services to taxonomists for standard genome sequencing and annotation.</title>
        <authorList>
            <consortium name="The Broad Institute Genomics Platform"/>
            <consortium name="The Broad Institute Genome Sequencing Center for Infectious Disease"/>
            <person name="Wu L."/>
            <person name="Ma J."/>
        </authorList>
    </citation>
    <scope>NUCLEOTIDE SEQUENCE [LARGE SCALE GENOMIC DNA]</scope>
    <source>
        <strain evidence="3 4">JCM 9650</strain>
    </source>
</reference>
<dbReference type="EMBL" id="BAAAVA010000013">
    <property type="protein sequence ID" value="GAA2917784.1"/>
    <property type="molecule type" value="Genomic_DNA"/>
</dbReference>
<dbReference type="Pfam" id="PF01047">
    <property type="entry name" value="MarR"/>
    <property type="match status" value="1"/>
</dbReference>
<keyword evidence="4" id="KW-1185">Reference proteome</keyword>
<dbReference type="PANTHER" id="PTHR33164">
    <property type="entry name" value="TRANSCRIPTIONAL REGULATOR, MARR FAMILY"/>
    <property type="match status" value="1"/>
</dbReference>
<evidence type="ECO:0000313" key="3">
    <source>
        <dbReference type="EMBL" id="GAA2917784.1"/>
    </source>
</evidence>
<evidence type="ECO:0000256" key="1">
    <source>
        <dbReference type="SAM" id="MobiDB-lite"/>
    </source>
</evidence>
<dbReference type="PANTHER" id="PTHR33164:SF94">
    <property type="entry name" value="TRANSCRIPTIONAL REGULATORY PROTEIN-RELATED"/>
    <property type="match status" value="1"/>
</dbReference>
<dbReference type="SUPFAM" id="SSF46785">
    <property type="entry name" value="Winged helix' DNA-binding domain"/>
    <property type="match status" value="1"/>
</dbReference>
<dbReference type="InterPro" id="IPR039422">
    <property type="entry name" value="MarR/SlyA-like"/>
</dbReference>
<evidence type="ECO:0000313" key="4">
    <source>
        <dbReference type="Proteomes" id="UP001501423"/>
    </source>
</evidence>
<dbReference type="SMART" id="SM00347">
    <property type="entry name" value="HTH_MARR"/>
    <property type="match status" value="1"/>
</dbReference>
<name>A0ABN3WLY7_9ACTN</name>
<proteinExistence type="predicted"/>
<dbReference type="PROSITE" id="PS50995">
    <property type="entry name" value="HTH_MARR_2"/>
    <property type="match status" value="1"/>
</dbReference>